<dbReference type="PANTHER" id="PTHR42718">
    <property type="entry name" value="MAJOR FACILITATOR SUPERFAMILY MULTIDRUG TRANSPORTER MFSC"/>
    <property type="match status" value="1"/>
</dbReference>
<keyword evidence="2" id="KW-0813">Transport</keyword>
<evidence type="ECO:0000256" key="3">
    <source>
        <dbReference type="ARBA" id="ARBA00022692"/>
    </source>
</evidence>
<dbReference type="InterPro" id="IPR011701">
    <property type="entry name" value="MFS"/>
</dbReference>
<comment type="caution">
    <text evidence="8">The sequence shown here is derived from an EMBL/GenBank/DDBJ whole genome shotgun (WGS) entry which is preliminary data.</text>
</comment>
<feature type="transmembrane region" description="Helical" evidence="6">
    <location>
        <begin position="118"/>
        <end position="135"/>
    </location>
</feature>
<name>A0ABX9KP40_9BACI</name>
<keyword evidence="9" id="KW-1185">Reference proteome</keyword>
<dbReference type="Proteomes" id="UP000264294">
    <property type="component" value="Unassembled WGS sequence"/>
</dbReference>
<feature type="transmembrane region" description="Helical" evidence="6">
    <location>
        <begin position="236"/>
        <end position="256"/>
    </location>
</feature>
<evidence type="ECO:0000259" key="7">
    <source>
        <dbReference type="PROSITE" id="PS50850"/>
    </source>
</evidence>
<dbReference type="Pfam" id="PF07690">
    <property type="entry name" value="MFS_1"/>
    <property type="match status" value="1"/>
</dbReference>
<dbReference type="Gene3D" id="1.20.1720.10">
    <property type="entry name" value="Multidrug resistance protein D"/>
    <property type="match status" value="1"/>
</dbReference>
<feature type="transmembrane region" description="Helical" evidence="6">
    <location>
        <begin position="441"/>
        <end position="461"/>
    </location>
</feature>
<evidence type="ECO:0000256" key="6">
    <source>
        <dbReference type="SAM" id="Phobius"/>
    </source>
</evidence>
<sequence>MKNKTDKNRLKERISLMNTDKIKIFTISLCAFASVMSTSMLTIAFPDIIKNFDINFSTLQIRNILFFALFATGIPLFGKISDMFGAKRILIIGLLTFTFSTILSGITTNWYFFLGFQSIQAIADAMIVPAQVLLIRSNFKEDKIGWAFGWFSGVLAVATFVGPALGGLIIRYFKWQAIFGVLCCFSIIALLLVLWVIKKDNYEKNAKIIQIPFKSSISLLLLVLAIQILFIDNVGIYLKLLTTVFVIIMILLFIFFEKKSTNDTSLIPKKAIHNPIFISALTRVFLLFLIANAITLYIPTYMRENHGIPPEQVGWILVMDSVISIMLSGYMGRLADLKDNRLLILIGVFFSIFGMIFLAVSTFVSSILLFIIMFLFFGLAGVITMPSQNKIAMLSVPKEETGVYMGLFQMVQFGTGAFAAGIFSHVVNFSGNSGGVSNNGFLYLVIICLVLYFIVLFTLYLDKKILKKITNVTENIEG</sequence>
<dbReference type="PANTHER" id="PTHR42718:SF9">
    <property type="entry name" value="MAJOR FACILITATOR SUPERFAMILY MULTIDRUG TRANSPORTER MFSC"/>
    <property type="match status" value="1"/>
</dbReference>
<proteinExistence type="predicted"/>
<evidence type="ECO:0000313" key="9">
    <source>
        <dbReference type="Proteomes" id="UP000264294"/>
    </source>
</evidence>
<feature type="transmembrane region" description="Helical" evidence="6">
    <location>
        <begin position="312"/>
        <end position="330"/>
    </location>
</feature>
<dbReference type="InterPro" id="IPR036259">
    <property type="entry name" value="MFS_trans_sf"/>
</dbReference>
<dbReference type="EMBL" id="QVOD01000055">
    <property type="protein sequence ID" value="RFT62989.1"/>
    <property type="molecule type" value="Genomic_DNA"/>
</dbReference>
<feature type="transmembrane region" description="Helical" evidence="6">
    <location>
        <begin position="60"/>
        <end position="77"/>
    </location>
</feature>
<dbReference type="SUPFAM" id="SSF103473">
    <property type="entry name" value="MFS general substrate transporter"/>
    <property type="match status" value="1"/>
</dbReference>
<feature type="transmembrane region" description="Helical" evidence="6">
    <location>
        <begin position="407"/>
        <end position="429"/>
    </location>
</feature>
<feature type="transmembrane region" description="Helical" evidence="6">
    <location>
        <begin position="367"/>
        <end position="386"/>
    </location>
</feature>
<dbReference type="PRINTS" id="PR01036">
    <property type="entry name" value="TCRTETB"/>
</dbReference>
<evidence type="ECO:0000256" key="1">
    <source>
        <dbReference type="ARBA" id="ARBA00004651"/>
    </source>
</evidence>
<organism evidence="8 9">
    <name type="scientific">Bacillus clarus</name>
    <dbReference type="NCBI Taxonomy" id="2338372"/>
    <lineage>
        <taxon>Bacteria</taxon>
        <taxon>Bacillati</taxon>
        <taxon>Bacillota</taxon>
        <taxon>Bacilli</taxon>
        <taxon>Bacillales</taxon>
        <taxon>Bacillaceae</taxon>
        <taxon>Bacillus</taxon>
        <taxon>Bacillus cereus group</taxon>
    </lineage>
</organism>
<evidence type="ECO:0000313" key="8">
    <source>
        <dbReference type="EMBL" id="RFT62989.1"/>
    </source>
</evidence>
<feature type="transmembrane region" description="Helical" evidence="6">
    <location>
        <begin position="342"/>
        <end position="361"/>
    </location>
</feature>
<feature type="domain" description="Major facilitator superfamily (MFS) profile" evidence="7">
    <location>
        <begin position="23"/>
        <end position="463"/>
    </location>
</feature>
<comment type="subcellular location">
    <subcellularLocation>
        <location evidence="1">Cell membrane</location>
        <topology evidence="1">Multi-pass membrane protein</topology>
    </subcellularLocation>
</comment>
<keyword evidence="3 6" id="KW-0812">Transmembrane</keyword>
<dbReference type="Gene3D" id="1.20.1250.20">
    <property type="entry name" value="MFS general substrate transporter like domains"/>
    <property type="match status" value="1"/>
</dbReference>
<evidence type="ECO:0000256" key="2">
    <source>
        <dbReference type="ARBA" id="ARBA00022448"/>
    </source>
</evidence>
<dbReference type="InterPro" id="IPR020846">
    <property type="entry name" value="MFS_dom"/>
</dbReference>
<gene>
    <name evidence="8" type="ORF">D0U04_26380</name>
</gene>
<feature type="transmembrane region" description="Helical" evidence="6">
    <location>
        <begin position="276"/>
        <end position="300"/>
    </location>
</feature>
<protein>
    <submittedName>
        <fullName evidence="8">MFS transporter</fullName>
    </submittedName>
</protein>
<keyword evidence="4 6" id="KW-1133">Transmembrane helix</keyword>
<keyword evidence="5 6" id="KW-0472">Membrane</keyword>
<reference evidence="8 9" key="1">
    <citation type="submission" date="2018-08" db="EMBL/GenBank/DDBJ databases">
        <title>Bacillus clarus sp. nov. strain PS00077A.</title>
        <authorList>
            <person name="Mendez Acevedo M."/>
            <person name="Carroll L."/>
            <person name="Mukherjee M."/>
            <person name="Wiedmann M."/>
            <person name="Kovac J."/>
        </authorList>
    </citation>
    <scope>NUCLEOTIDE SEQUENCE [LARGE SCALE GENOMIC DNA]</scope>
    <source>
        <strain evidence="8 9">PS00077A</strain>
    </source>
</reference>
<evidence type="ECO:0000256" key="4">
    <source>
        <dbReference type="ARBA" id="ARBA00022989"/>
    </source>
</evidence>
<feature type="transmembrane region" description="Helical" evidence="6">
    <location>
        <begin position="147"/>
        <end position="170"/>
    </location>
</feature>
<feature type="transmembrane region" description="Helical" evidence="6">
    <location>
        <begin position="176"/>
        <end position="197"/>
    </location>
</feature>
<feature type="transmembrane region" description="Helical" evidence="6">
    <location>
        <begin position="209"/>
        <end position="230"/>
    </location>
</feature>
<dbReference type="PROSITE" id="PS50850">
    <property type="entry name" value="MFS"/>
    <property type="match status" value="1"/>
</dbReference>
<dbReference type="RefSeq" id="WP_042978950.1">
    <property type="nucleotide sequence ID" value="NZ_JMQC01000008.1"/>
</dbReference>
<accession>A0ABX9KP40</accession>
<feature type="transmembrane region" description="Helical" evidence="6">
    <location>
        <begin position="89"/>
        <end position="112"/>
    </location>
</feature>
<dbReference type="CDD" id="cd17321">
    <property type="entry name" value="MFS_MMR_MDR_like"/>
    <property type="match status" value="1"/>
</dbReference>
<evidence type="ECO:0000256" key="5">
    <source>
        <dbReference type="ARBA" id="ARBA00023136"/>
    </source>
</evidence>